<proteinExistence type="predicted"/>
<evidence type="ECO:0000313" key="5">
    <source>
        <dbReference type="Proteomes" id="UP000800092"/>
    </source>
</evidence>
<dbReference type="Pfam" id="PF25066">
    <property type="entry name" value="TPR_VPS8_2"/>
    <property type="match status" value="1"/>
</dbReference>
<dbReference type="Proteomes" id="UP000800092">
    <property type="component" value="Unassembled WGS sequence"/>
</dbReference>
<dbReference type="GO" id="GO:0030897">
    <property type="term" value="C:HOPS complex"/>
    <property type="evidence" value="ECO:0007669"/>
    <property type="project" value="TreeGrafter"/>
</dbReference>
<feature type="compositionally biased region" description="Polar residues" evidence="1">
    <location>
        <begin position="90"/>
        <end position="117"/>
    </location>
</feature>
<dbReference type="EMBL" id="ML991798">
    <property type="protein sequence ID" value="KAF2234481.1"/>
    <property type="molecule type" value="Genomic_DNA"/>
</dbReference>
<feature type="compositionally biased region" description="Polar residues" evidence="1">
    <location>
        <begin position="150"/>
        <end position="160"/>
    </location>
</feature>
<feature type="compositionally biased region" description="Low complexity" evidence="1">
    <location>
        <begin position="1564"/>
        <end position="1577"/>
    </location>
</feature>
<dbReference type="InterPro" id="IPR036322">
    <property type="entry name" value="WD40_repeat_dom_sf"/>
</dbReference>
<gene>
    <name evidence="4" type="ORF">EV356DRAFT_501708</name>
</gene>
<sequence>MSASSDGNGGGGENEDEVADELAREQDLRLSRWTEVDEEYVQRDDAREQERTRDEGFDRAQKDDGDKVDFIGSGSLASPNESLSIPDDTPSIQGSLWSSPGSSVPASRATVSRTASGPLQPFERRFQSRLSSSPLQSPRNISPAFLLPGSRQSSLSSNLPRSGGEQDGEADTPQAPWEVVRWSKLRKLSGQIFSEVGKRNFGRPTCLAVAASLVVGTSKGYILAFDYQQTLKVIIGPNTQAAESGSVTSIAISADYSTVAGGHATGNIFTWELARPVKPFLHILPVDRSLMDKPHADGHVSGSAILHMAFLGTRHTALVSADDGGMAFSHLATRGLGPVARSVRTIRILGRYPPGPQPEDKPRKPSSVLAFSALPLGNVERPTDTMGLTALLTPYLLVIVSTTPVAQTQHKAPRPKEIAPHSALSGCLAWFPAVKLRGQTNERSPAHTLTKLVYCWSNVLTILDVEDTEKQADSEKDKPPTLHFHPRSRWRNEEAIVAVQWLSRSVLGVLTISQRLLILEDESLRVTDSFDLLYKHIYHHDLFSQQLQPVVDNLDEDEASLHGVVADAFHMSFRAYKGRLFLLGFNDISIGTLSNWADRLLALMEEGDFIGAISLATSYYTGDTDRLTIGLPEEDSARHSVVQEKLLDMISASTKYQLARSGKVETDESQQTQLQQLTVESLNACLSMNQPDFLLEDIYEQYEEASCEPVLLEALEAAILEGQLTMLPPTVFKDLITHFTSIGQDARLEEMICRLDARTIDIDSATTLFKQHNLYDALIHAWTQAIGDYITPLVDLLWLVKIVQNDDQEGSDAPISIYLESAMKVFPYLAFALTGRIYPGGENLAEAAAARAQSELYHFLFSSKVKEWPKESGKVVRTTNEDAQELSFPYLRLLIHFDTSSFMSMLNEAFEDGFLNGDHEQLPNGHAHDHDAGQDDDPGPSVTRQYIISVLLGIMNPPEFSADSIIFLNMFIARNLPKFPQFILLSGSQLHKILLGLCQYPSLELAADCQLSVEYLLSFYHPSDLNSLIPLFRKARFYRVLKSVYKSEKEFADLLETYFEDPEDRDSVFTCIGDCFRANTGLSKKQRQALESVMVGHAKDLASTDTVRAANVIKDYAPDILPAMLDAFDDSQTQYLFLRTFLEPSAHIVYGNESIPSVLPSELVERYVRLMCRHNPTHVADYITLLKSGDLQLGNVLSDMEKGGVIDAAVILMARDGLVREAMDRLTRHLGTLGTALSGLLDAASDSPDADNTEEAAEDLLEAVEKYAKVGIWLCQSQSKLSNRPARPERKQSLQVREEDLASDELLWLDLLDAVFTVTQHVSTSVRQASPETTPNTIHRNLDMSKMTTNLRNTTQQTFTALLATFATPSSGTIRRRQPSQSPSQSHSRSRSRSRSRSQSTSSRLQARPRAQSASASSPSSFLPILVAFLARASSTSPTLSDLRLILTDIFSAYAFESTLLALTNQLLDADVFGSVARLQEERERGWRARGGVAGGRCEGCGKRAWGPGVDGGVGGGGVFAAWEENGEEERRRRREWWGGGRDGVQGGGRLKGNGKGREIVPEGSAVAAGNGSNGNNRITEEGADGGGGVGALVVFACRHLFHKRCLEPSRQQLRDGGGEGGSDEHMPGVGAPAEPRRPLRCSLCT</sequence>
<feature type="region of interest" description="Disordered" evidence="1">
    <location>
        <begin position="1"/>
        <end position="176"/>
    </location>
</feature>
<protein>
    <submittedName>
        <fullName evidence="4">Uncharacterized protein</fullName>
    </submittedName>
</protein>
<feature type="compositionally biased region" description="Gly residues" evidence="1">
    <location>
        <begin position="1538"/>
        <end position="1554"/>
    </location>
</feature>
<dbReference type="PANTHER" id="PTHR12616">
    <property type="entry name" value="VACUOLAR PROTEIN SORTING VPS41"/>
    <property type="match status" value="1"/>
</dbReference>
<evidence type="ECO:0000256" key="1">
    <source>
        <dbReference type="SAM" id="MobiDB-lite"/>
    </source>
</evidence>
<name>A0A6A6H9J1_VIRVR</name>
<dbReference type="InterPro" id="IPR059070">
    <property type="entry name" value="TPR_VPS8_2"/>
</dbReference>
<dbReference type="GO" id="GO:0034058">
    <property type="term" value="P:endosomal vesicle fusion"/>
    <property type="evidence" value="ECO:0007669"/>
    <property type="project" value="TreeGrafter"/>
</dbReference>
<evidence type="ECO:0000259" key="3">
    <source>
        <dbReference type="Pfam" id="PF25066"/>
    </source>
</evidence>
<dbReference type="Pfam" id="PF23410">
    <property type="entry name" value="Beta-prop_VPS8"/>
    <property type="match status" value="1"/>
</dbReference>
<dbReference type="Pfam" id="PF12816">
    <property type="entry name" value="TPR_Vps8"/>
    <property type="match status" value="1"/>
</dbReference>
<feature type="compositionally biased region" description="Basic and acidic residues" evidence="1">
    <location>
        <begin position="1612"/>
        <end position="1627"/>
    </location>
</feature>
<feature type="region of interest" description="Disordered" evidence="1">
    <location>
        <begin position="1370"/>
        <end position="1417"/>
    </location>
</feature>
<dbReference type="OrthoDB" id="289913at2759"/>
<dbReference type="GO" id="GO:0005770">
    <property type="term" value="C:late endosome"/>
    <property type="evidence" value="ECO:0007669"/>
    <property type="project" value="TreeGrafter"/>
</dbReference>
<feature type="region of interest" description="Disordered" evidence="1">
    <location>
        <begin position="1612"/>
        <end position="1646"/>
    </location>
</feature>
<feature type="compositionally biased region" description="Low complexity" evidence="1">
    <location>
        <begin position="128"/>
        <end position="139"/>
    </location>
</feature>
<feature type="domain" description="Vacuolar protein sorting-associated protein 8 central" evidence="2">
    <location>
        <begin position="711"/>
        <end position="910"/>
    </location>
</feature>
<organism evidence="4 5">
    <name type="scientific">Viridothelium virens</name>
    <name type="common">Speckled blister lichen</name>
    <name type="synonym">Trypethelium virens</name>
    <dbReference type="NCBI Taxonomy" id="1048519"/>
    <lineage>
        <taxon>Eukaryota</taxon>
        <taxon>Fungi</taxon>
        <taxon>Dikarya</taxon>
        <taxon>Ascomycota</taxon>
        <taxon>Pezizomycotina</taxon>
        <taxon>Dothideomycetes</taxon>
        <taxon>Dothideomycetes incertae sedis</taxon>
        <taxon>Trypetheliales</taxon>
        <taxon>Trypetheliaceae</taxon>
        <taxon>Viridothelium</taxon>
    </lineage>
</organism>
<keyword evidence="5" id="KW-1185">Reference proteome</keyword>
<dbReference type="GO" id="GO:0006623">
    <property type="term" value="P:protein targeting to vacuole"/>
    <property type="evidence" value="ECO:0007669"/>
    <property type="project" value="InterPro"/>
</dbReference>
<feature type="domain" description="VPS8-like TPR-like repeats" evidence="3">
    <location>
        <begin position="1254"/>
        <end position="1483"/>
    </location>
</feature>
<feature type="compositionally biased region" description="Low complexity" evidence="1">
    <location>
        <begin position="1397"/>
        <end position="1417"/>
    </location>
</feature>
<evidence type="ECO:0000313" key="4">
    <source>
        <dbReference type="EMBL" id="KAF2234481.1"/>
    </source>
</evidence>
<dbReference type="PANTHER" id="PTHR12616:SF8">
    <property type="entry name" value="VACUOLAR PROTEIN SORTING-ASSOCIATED PROTEIN 8 HOMOLOG"/>
    <property type="match status" value="1"/>
</dbReference>
<feature type="region of interest" description="Disordered" evidence="1">
    <location>
        <begin position="1532"/>
        <end position="1585"/>
    </location>
</feature>
<dbReference type="InterPro" id="IPR025941">
    <property type="entry name" value="Vps8_central_dom"/>
</dbReference>
<reference evidence="4" key="1">
    <citation type="journal article" date="2020" name="Stud. Mycol.">
        <title>101 Dothideomycetes genomes: a test case for predicting lifestyles and emergence of pathogens.</title>
        <authorList>
            <person name="Haridas S."/>
            <person name="Albert R."/>
            <person name="Binder M."/>
            <person name="Bloem J."/>
            <person name="Labutti K."/>
            <person name="Salamov A."/>
            <person name="Andreopoulos B."/>
            <person name="Baker S."/>
            <person name="Barry K."/>
            <person name="Bills G."/>
            <person name="Bluhm B."/>
            <person name="Cannon C."/>
            <person name="Castanera R."/>
            <person name="Culley D."/>
            <person name="Daum C."/>
            <person name="Ezra D."/>
            <person name="Gonzalez J."/>
            <person name="Henrissat B."/>
            <person name="Kuo A."/>
            <person name="Liang C."/>
            <person name="Lipzen A."/>
            <person name="Lutzoni F."/>
            <person name="Magnuson J."/>
            <person name="Mondo S."/>
            <person name="Nolan M."/>
            <person name="Ohm R."/>
            <person name="Pangilinan J."/>
            <person name="Park H.-J."/>
            <person name="Ramirez L."/>
            <person name="Alfaro M."/>
            <person name="Sun H."/>
            <person name="Tritt A."/>
            <person name="Yoshinaga Y."/>
            <person name="Zwiers L.-H."/>
            <person name="Turgeon B."/>
            <person name="Goodwin S."/>
            <person name="Spatafora J."/>
            <person name="Crous P."/>
            <person name="Grigoriev I."/>
        </authorList>
    </citation>
    <scope>NUCLEOTIDE SEQUENCE</scope>
    <source>
        <strain evidence="4">Tuck. ex Michener</strain>
    </source>
</reference>
<dbReference type="SUPFAM" id="SSF50978">
    <property type="entry name" value="WD40 repeat-like"/>
    <property type="match status" value="1"/>
</dbReference>
<accession>A0A6A6H9J1</accession>
<evidence type="ECO:0000259" key="2">
    <source>
        <dbReference type="Pfam" id="PF12816"/>
    </source>
</evidence>
<feature type="compositionally biased region" description="Basic and acidic residues" evidence="1">
    <location>
        <begin position="21"/>
        <end position="69"/>
    </location>
</feature>
<dbReference type="InterPro" id="IPR045111">
    <property type="entry name" value="Vps41/Vps8"/>
</dbReference>